<evidence type="ECO:0000313" key="8">
    <source>
        <dbReference type="Proteomes" id="UP000050833"/>
    </source>
</evidence>
<keyword evidence="3" id="KW-0694">RNA-binding</keyword>
<dbReference type="Proteomes" id="UP000050833">
    <property type="component" value="Unassembled WGS sequence"/>
</dbReference>
<evidence type="ECO:0000259" key="5">
    <source>
        <dbReference type="Pfam" id="PF03787"/>
    </source>
</evidence>
<dbReference type="EMBL" id="LLKB01000005">
    <property type="protein sequence ID" value="KQC84612.1"/>
    <property type="molecule type" value="Genomic_DNA"/>
</dbReference>
<comment type="caution">
    <text evidence="7">The sequence shown here is derived from an EMBL/GenBank/DDBJ whole genome shotgun (WGS) entry which is preliminary data.</text>
</comment>
<comment type="similarity">
    <text evidence="1">Belongs to the CRISPR-associated Csm4 family.</text>
</comment>
<proteinExistence type="inferred from homology"/>
<dbReference type="GO" id="GO:0003723">
    <property type="term" value="F:RNA binding"/>
    <property type="evidence" value="ECO:0007669"/>
    <property type="project" value="UniProtKB-KW"/>
</dbReference>
<dbReference type="Pfam" id="PF03787">
    <property type="entry name" value="RAMPs"/>
    <property type="match status" value="1"/>
</dbReference>
<dbReference type="InterPro" id="IPR005510">
    <property type="entry name" value="Csm4"/>
</dbReference>
<name>A0AAW3JQ98_9FIRM</name>
<sequence>MKYIAYKLCFQTGVHFGDGMLNDTKSTFCADTLFSAFCIEALKFGEKNLQNVYEKFNSGKLKISDGFPFIDNELYIPKPLYTVESSESDTKDRKKWKKLKYLSLEKLEDYFAGKLNVEKENDRLSKLGEFEVRQSVNLRNEEKSEPFPVGIYHFNNRLDCGLYFLLGYEDEDDRYMLENLIDSLGFQGIGGKTSSGLGKFSMIPQNLSESVVGKLEDTAPDYILLTTSLPKDSEIEEVLEGSNYLLEKRSGYISSNNYAEELVKKQDIYFLKAGSYMKKRFTGDIYNVGGQGTHPVWRYAKPIMLGV</sequence>
<dbReference type="GO" id="GO:0051607">
    <property type="term" value="P:defense response to virus"/>
    <property type="evidence" value="ECO:0007669"/>
    <property type="project" value="UniProtKB-KW"/>
</dbReference>
<dbReference type="RefSeq" id="WP_055943481.1">
    <property type="nucleotide sequence ID" value="NZ_LLKB01000005.1"/>
</dbReference>
<dbReference type="Pfam" id="PF17953">
    <property type="entry name" value="Csm4_C"/>
    <property type="match status" value="1"/>
</dbReference>
<protein>
    <recommendedName>
        <fullName evidence="2">CRISPR system Cms protein Csm4</fullName>
    </recommendedName>
</protein>
<evidence type="ECO:0000256" key="2">
    <source>
        <dbReference type="ARBA" id="ARBA00016109"/>
    </source>
</evidence>
<organism evidence="7 8">
    <name type="scientific">Butyribacter intestini</name>
    <dbReference type="NCBI Taxonomy" id="1703332"/>
    <lineage>
        <taxon>Bacteria</taxon>
        <taxon>Bacillati</taxon>
        <taxon>Bacillota</taxon>
        <taxon>Clostridia</taxon>
        <taxon>Lachnospirales</taxon>
        <taxon>Lachnospiraceae</taxon>
        <taxon>Butyribacter</taxon>
    </lineage>
</organism>
<feature type="domain" description="Csm4 C-terminal" evidence="6">
    <location>
        <begin position="219"/>
        <end position="307"/>
    </location>
</feature>
<evidence type="ECO:0000256" key="4">
    <source>
        <dbReference type="ARBA" id="ARBA00023118"/>
    </source>
</evidence>
<accession>A0AAW3JQ98</accession>
<keyword evidence="4" id="KW-0051">Antiviral defense</keyword>
<gene>
    <name evidence="7" type="ORF">APZ18_07655</name>
</gene>
<dbReference type="InterPro" id="IPR040932">
    <property type="entry name" value="Csm4_C"/>
</dbReference>
<feature type="domain" description="CRISPR type III-associated protein" evidence="5">
    <location>
        <begin position="38"/>
        <end position="201"/>
    </location>
</feature>
<evidence type="ECO:0000313" key="7">
    <source>
        <dbReference type="EMBL" id="KQC84612.1"/>
    </source>
</evidence>
<evidence type="ECO:0000259" key="6">
    <source>
        <dbReference type="Pfam" id="PF17953"/>
    </source>
</evidence>
<evidence type="ECO:0000256" key="1">
    <source>
        <dbReference type="ARBA" id="ARBA00005772"/>
    </source>
</evidence>
<keyword evidence="8" id="KW-1185">Reference proteome</keyword>
<dbReference type="AlphaFoldDB" id="A0AAW3JQ98"/>
<evidence type="ECO:0000256" key="3">
    <source>
        <dbReference type="ARBA" id="ARBA00022884"/>
    </source>
</evidence>
<dbReference type="NCBIfam" id="TIGR01903">
    <property type="entry name" value="cas5_csm4"/>
    <property type="match status" value="1"/>
</dbReference>
<dbReference type="InterPro" id="IPR005537">
    <property type="entry name" value="RAMP_III_fam"/>
</dbReference>
<reference evidence="7 8" key="1">
    <citation type="submission" date="2015-10" db="EMBL/GenBank/DDBJ databases">
        <title>Butyribacter intestini gen. nov., sp. nov., a butyric acid-producing bacterium of the family Lachnospiraceae isolated from the human faeces.</title>
        <authorList>
            <person name="Zou Y."/>
            <person name="Xue W."/>
            <person name="Luo G."/>
            <person name="Lv M."/>
        </authorList>
    </citation>
    <scope>NUCLEOTIDE SEQUENCE [LARGE SCALE GENOMIC DNA]</scope>
    <source>
        <strain evidence="7 8">TF01-11</strain>
    </source>
</reference>